<dbReference type="OrthoDB" id="8904098at2759"/>
<reference evidence="2" key="1">
    <citation type="journal article" date="2020" name="Fungal Divers.">
        <title>Resolving the Mortierellaceae phylogeny through synthesis of multi-gene phylogenetics and phylogenomics.</title>
        <authorList>
            <person name="Vandepol N."/>
            <person name="Liber J."/>
            <person name="Desiro A."/>
            <person name="Na H."/>
            <person name="Kennedy M."/>
            <person name="Barry K."/>
            <person name="Grigoriev I.V."/>
            <person name="Miller A.N."/>
            <person name="O'Donnell K."/>
            <person name="Stajich J.E."/>
            <person name="Bonito G."/>
        </authorList>
    </citation>
    <scope>NUCLEOTIDE SEQUENCE</scope>
    <source>
        <strain evidence="2">REB-010B</strain>
    </source>
</reference>
<dbReference type="InterPro" id="IPR036259">
    <property type="entry name" value="MFS_trans_sf"/>
</dbReference>
<evidence type="ECO:0000256" key="1">
    <source>
        <dbReference type="SAM" id="Phobius"/>
    </source>
</evidence>
<organism evidence="2 3">
    <name type="scientific">Dissophora globulifera</name>
    <dbReference type="NCBI Taxonomy" id="979702"/>
    <lineage>
        <taxon>Eukaryota</taxon>
        <taxon>Fungi</taxon>
        <taxon>Fungi incertae sedis</taxon>
        <taxon>Mucoromycota</taxon>
        <taxon>Mortierellomycotina</taxon>
        <taxon>Mortierellomycetes</taxon>
        <taxon>Mortierellales</taxon>
        <taxon>Mortierellaceae</taxon>
        <taxon>Dissophora</taxon>
    </lineage>
</organism>
<proteinExistence type="predicted"/>
<dbReference type="EMBL" id="JAAAIP010001635">
    <property type="protein sequence ID" value="KAG0305030.1"/>
    <property type="molecule type" value="Genomic_DNA"/>
</dbReference>
<dbReference type="AlphaFoldDB" id="A0A9P6QYR3"/>
<keyword evidence="1" id="KW-0812">Transmembrane</keyword>
<feature type="transmembrane region" description="Helical" evidence="1">
    <location>
        <begin position="110"/>
        <end position="131"/>
    </location>
</feature>
<accession>A0A9P6QYR3</accession>
<feature type="transmembrane region" description="Helical" evidence="1">
    <location>
        <begin position="78"/>
        <end position="98"/>
    </location>
</feature>
<dbReference type="SUPFAM" id="SSF103473">
    <property type="entry name" value="MFS general substrate transporter"/>
    <property type="match status" value="1"/>
</dbReference>
<keyword evidence="3" id="KW-1185">Reference proteome</keyword>
<name>A0A9P6QYR3_9FUNG</name>
<keyword evidence="1" id="KW-0472">Membrane</keyword>
<comment type="caution">
    <text evidence="2">The sequence shown here is derived from an EMBL/GenBank/DDBJ whole genome shotgun (WGS) entry which is preliminary data.</text>
</comment>
<keyword evidence="1" id="KW-1133">Transmembrane helix</keyword>
<gene>
    <name evidence="2" type="ORF">BGZ99_002221</name>
</gene>
<evidence type="ECO:0000313" key="3">
    <source>
        <dbReference type="Proteomes" id="UP000738325"/>
    </source>
</evidence>
<sequence length="156" mass="17218">MVSAGIAPTVERNFLNANRGPIEDAAKYDGTYCAECSSGWLQVPQWFLLSLGEAFFSPTGVQFCYIESGRQFRAVSTSFWLLAVSLGSIWILILEPPFVASGISTSTKSWAYSGIGMFGFALYCVIAYFYVPRKNRASINEAARIAKEAEYSLAQY</sequence>
<dbReference type="Proteomes" id="UP000738325">
    <property type="component" value="Unassembled WGS sequence"/>
</dbReference>
<protein>
    <submittedName>
        <fullName evidence="2">Uncharacterized protein</fullName>
    </submittedName>
</protein>
<evidence type="ECO:0000313" key="2">
    <source>
        <dbReference type="EMBL" id="KAG0305030.1"/>
    </source>
</evidence>
<dbReference type="Gene3D" id="1.20.1250.20">
    <property type="entry name" value="MFS general substrate transporter like domains"/>
    <property type="match status" value="1"/>
</dbReference>